<dbReference type="OrthoDB" id="6156371at2759"/>
<comment type="caution">
    <text evidence="1">The sequence shown here is derived from an EMBL/GenBank/DDBJ whole genome shotgun (WGS) entry which is preliminary data.</text>
</comment>
<feature type="non-terminal residue" evidence="1">
    <location>
        <position position="170"/>
    </location>
</feature>
<reference evidence="1" key="2">
    <citation type="submission" date="2017-10" db="EMBL/GenBank/DDBJ databases">
        <title>Ladona fulva Genome sequencing and assembly.</title>
        <authorList>
            <person name="Murali S."/>
            <person name="Richards S."/>
            <person name="Bandaranaike D."/>
            <person name="Bellair M."/>
            <person name="Blankenburg K."/>
            <person name="Chao H."/>
            <person name="Dinh H."/>
            <person name="Doddapaneni H."/>
            <person name="Dugan-Rocha S."/>
            <person name="Elkadiri S."/>
            <person name="Gnanaolivu R."/>
            <person name="Hernandez B."/>
            <person name="Skinner E."/>
            <person name="Javaid M."/>
            <person name="Lee S."/>
            <person name="Li M."/>
            <person name="Ming W."/>
            <person name="Munidasa M."/>
            <person name="Muniz J."/>
            <person name="Nguyen L."/>
            <person name="Hughes D."/>
            <person name="Osuji N."/>
            <person name="Pu L.-L."/>
            <person name="Puazo M."/>
            <person name="Qu C."/>
            <person name="Quiroz J."/>
            <person name="Raj R."/>
            <person name="Weissenberger G."/>
            <person name="Xin Y."/>
            <person name="Zou X."/>
            <person name="Han Y."/>
            <person name="Worley K."/>
            <person name="Muzny D."/>
            <person name="Gibbs R."/>
        </authorList>
    </citation>
    <scope>NUCLEOTIDE SEQUENCE</scope>
    <source>
        <strain evidence="1">Sampled in the wild</strain>
    </source>
</reference>
<keyword evidence="2" id="KW-1185">Reference proteome</keyword>
<gene>
    <name evidence="1" type="ORF">J437_LFUL001479</name>
</gene>
<sequence length="170" mass="19384">RLFKSGALKDLLAEIERYNVGILDAQEKRWKGNLEKVFDTIPTNDIKIVIGDYKAKIGREENYQDIAGKHCLHTESNNGICRIKFARSRGMVKRGASRVTNVRSFKGANCVSDHHLVKNTVLQAEESTLGQKPQNKKIEWFNQECIEAIQKRNSDRKIFGKADQGQQIKI</sequence>
<accession>A0A8K0P324</accession>
<dbReference type="EMBL" id="KZ308418">
    <property type="protein sequence ID" value="KAG8229234.1"/>
    <property type="molecule type" value="Genomic_DNA"/>
</dbReference>
<organism evidence="1 2">
    <name type="scientific">Ladona fulva</name>
    <name type="common">Scarce chaser dragonfly</name>
    <name type="synonym">Libellula fulva</name>
    <dbReference type="NCBI Taxonomy" id="123851"/>
    <lineage>
        <taxon>Eukaryota</taxon>
        <taxon>Metazoa</taxon>
        <taxon>Ecdysozoa</taxon>
        <taxon>Arthropoda</taxon>
        <taxon>Hexapoda</taxon>
        <taxon>Insecta</taxon>
        <taxon>Pterygota</taxon>
        <taxon>Palaeoptera</taxon>
        <taxon>Odonata</taxon>
        <taxon>Epiprocta</taxon>
        <taxon>Anisoptera</taxon>
        <taxon>Libelluloidea</taxon>
        <taxon>Libellulidae</taxon>
        <taxon>Ladona</taxon>
    </lineage>
</organism>
<name>A0A8K0P324_LADFU</name>
<evidence type="ECO:0000313" key="2">
    <source>
        <dbReference type="Proteomes" id="UP000792457"/>
    </source>
</evidence>
<protein>
    <submittedName>
        <fullName evidence="1">Uncharacterized protein</fullName>
    </submittedName>
</protein>
<evidence type="ECO:0000313" key="1">
    <source>
        <dbReference type="EMBL" id="KAG8229234.1"/>
    </source>
</evidence>
<dbReference type="AlphaFoldDB" id="A0A8K0P324"/>
<reference evidence="1" key="1">
    <citation type="submission" date="2013-04" db="EMBL/GenBank/DDBJ databases">
        <authorList>
            <person name="Qu J."/>
            <person name="Murali S.C."/>
            <person name="Bandaranaike D."/>
            <person name="Bellair M."/>
            <person name="Blankenburg K."/>
            <person name="Chao H."/>
            <person name="Dinh H."/>
            <person name="Doddapaneni H."/>
            <person name="Downs B."/>
            <person name="Dugan-Rocha S."/>
            <person name="Elkadiri S."/>
            <person name="Gnanaolivu R.D."/>
            <person name="Hernandez B."/>
            <person name="Javaid M."/>
            <person name="Jayaseelan J.C."/>
            <person name="Lee S."/>
            <person name="Li M."/>
            <person name="Ming W."/>
            <person name="Munidasa M."/>
            <person name="Muniz J."/>
            <person name="Nguyen L."/>
            <person name="Ongeri F."/>
            <person name="Osuji N."/>
            <person name="Pu L.-L."/>
            <person name="Puazo M."/>
            <person name="Qu C."/>
            <person name="Quiroz J."/>
            <person name="Raj R."/>
            <person name="Weissenberger G."/>
            <person name="Xin Y."/>
            <person name="Zou X."/>
            <person name="Han Y."/>
            <person name="Richards S."/>
            <person name="Worley K."/>
            <person name="Muzny D."/>
            <person name="Gibbs R."/>
        </authorList>
    </citation>
    <scope>NUCLEOTIDE SEQUENCE</scope>
    <source>
        <strain evidence="1">Sampled in the wild</strain>
    </source>
</reference>
<dbReference type="Proteomes" id="UP000792457">
    <property type="component" value="Unassembled WGS sequence"/>
</dbReference>
<proteinExistence type="predicted"/>